<dbReference type="InterPro" id="IPR029398">
    <property type="entry name" value="PolB_thumb"/>
</dbReference>
<dbReference type="Pfam" id="PF14792">
    <property type="entry name" value="DNA_pol_B_palm"/>
    <property type="match status" value="1"/>
</dbReference>
<dbReference type="InterPro" id="IPR043519">
    <property type="entry name" value="NT_sf"/>
</dbReference>
<keyword evidence="6" id="KW-0539">Nucleus</keyword>
<dbReference type="InterPro" id="IPR002008">
    <property type="entry name" value="DNA_pol_X_beta-like"/>
</dbReference>
<evidence type="ECO:0000259" key="7">
    <source>
        <dbReference type="SMART" id="SM00483"/>
    </source>
</evidence>
<dbReference type="OrthoDB" id="205514at2759"/>
<dbReference type="SUPFAM" id="SSF81585">
    <property type="entry name" value="PsbU/PolX domain-like"/>
    <property type="match status" value="1"/>
</dbReference>
<dbReference type="Pfam" id="PF10391">
    <property type="entry name" value="DNA_pol_lambd_f"/>
    <property type="match status" value="1"/>
</dbReference>
<evidence type="ECO:0000256" key="6">
    <source>
        <dbReference type="RuleBase" id="RU366014"/>
    </source>
</evidence>
<dbReference type="CDD" id="cd00141">
    <property type="entry name" value="NT_POLXc"/>
    <property type="match status" value="1"/>
</dbReference>
<feature type="domain" description="DNA-directed DNA polymerase X" evidence="7">
    <location>
        <begin position="1"/>
        <end position="260"/>
    </location>
</feature>
<sequence>MSPASQEETNLLNLFQRVSGIGVVAAKKFVDKGYKSLEDLSNDPNLTHHQCVGLKYVDEFEKEIPRDEMENLLAIVKKTLNEIDSRYNMEACGSFRRGANISGDLDIILTHPDFTEVEEKVVKRHKATTPLLAQAVQALEKYGFLTDFVSTGNVKYMGVCQFPGTDPRSNQPYLHRRIDLRFIPHENYYTGLLAWTGDDELNRIMRSRAKELGYTLNEYGLRRRIKTETEETPGEKIPINSEEDVFKKLGMPYMEPHERNLRGVVKKKYLMYEE</sequence>
<dbReference type="Gene3D" id="1.10.150.20">
    <property type="entry name" value="5' to 3' exonuclease, C-terminal subdomain"/>
    <property type="match status" value="1"/>
</dbReference>
<dbReference type="GO" id="GO:0005634">
    <property type="term" value="C:nucleus"/>
    <property type="evidence" value="ECO:0007669"/>
    <property type="project" value="UniProtKB-SubCell"/>
</dbReference>
<dbReference type="PROSITE" id="PS00522">
    <property type="entry name" value="DNA_POLYMERASE_X"/>
    <property type="match status" value="1"/>
</dbReference>
<dbReference type="FunFam" id="3.30.210.10:FF:000002">
    <property type="entry name" value="DNA polymerase"/>
    <property type="match status" value="1"/>
</dbReference>
<dbReference type="InterPro" id="IPR002054">
    <property type="entry name" value="DNA-dir_DNA_pol_X"/>
</dbReference>
<evidence type="ECO:0000256" key="4">
    <source>
        <dbReference type="ARBA" id="ARBA00022695"/>
    </source>
</evidence>
<keyword evidence="6" id="KW-0239">DNA-directed DNA polymerase</keyword>
<dbReference type="EC" id="2.7.7.7" evidence="6"/>
<dbReference type="GO" id="GO:0003677">
    <property type="term" value="F:DNA binding"/>
    <property type="evidence" value="ECO:0007669"/>
    <property type="project" value="UniProtKB-UniRule"/>
</dbReference>
<dbReference type="PRINTS" id="PR00869">
    <property type="entry name" value="DNAPOLX"/>
</dbReference>
<dbReference type="Proteomes" id="UP000268093">
    <property type="component" value="Unassembled WGS sequence"/>
</dbReference>
<dbReference type="GO" id="GO:0006284">
    <property type="term" value="P:base-excision repair"/>
    <property type="evidence" value="ECO:0007669"/>
    <property type="project" value="TreeGrafter"/>
</dbReference>
<evidence type="ECO:0000256" key="3">
    <source>
        <dbReference type="ARBA" id="ARBA00022679"/>
    </source>
</evidence>
<dbReference type="Gene3D" id="3.30.210.10">
    <property type="entry name" value="DNA polymerase, thumb domain"/>
    <property type="match status" value="1"/>
</dbReference>
<dbReference type="InterPro" id="IPR018944">
    <property type="entry name" value="DNA_pol_lambd_fingers_domain"/>
</dbReference>
<dbReference type="Pfam" id="PF14791">
    <property type="entry name" value="DNA_pol_B_thumb"/>
    <property type="match status" value="1"/>
</dbReference>
<keyword evidence="4 6" id="KW-0548">Nucleotidyltransferase</keyword>
<accession>A0A433CYY8</accession>
<keyword evidence="6" id="KW-0234">DNA repair</keyword>
<evidence type="ECO:0000256" key="5">
    <source>
        <dbReference type="ARBA" id="ARBA00023125"/>
    </source>
</evidence>
<dbReference type="SMART" id="SM00483">
    <property type="entry name" value="POLXc"/>
    <property type="match status" value="1"/>
</dbReference>
<dbReference type="PANTHER" id="PTHR11276">
    <property type="entry name" value="DNA POLYMERASE TYPE-X FAMILY MEMBER"/>
    <property type="match status" value="1"/>
</dbReference>
<dbReference type="InterPro" id="IPR037160">
    <property type="entry name" value="DNA_Pol_thumb_sf"/>
</dbReference>
<gene>
    <name evidence="8" type="ORF">BC936DRAFT_136710</name>
</gene>
<reference evidence="8 9" key="1">
    <citation type="journal article" date="2018" name="New Phytol.">
        <title>Phylogenomics of Endogonaceae and evolution of mycorrhizas within Mucoromycota.</title>
        <authorList>
            <person name="Chang Y."/>
            <person name="Desiro A."/>
            <person name="Na H."/>
            <person name="Sandor L."/>
            <person name="Lipzen A."/>
            <person name="Clum A."/>
            <person name="Barry K."/>
            <person name="Grigoriev I.V."/>
            <person name="Martin F.M."/>
            <person name="Stajich J.E."/>
            <person name="Smith M.E."/>
            <person name="Bonito G."/>
            <person name="Spatafora J.W."/>
        </authorList>
    </citation>
    <scope>NUCLEOTIDE SEQUENCE [LARGE SCALE GENOMIC DNA]</scope>
    <source>
        <strain evidence="8 9">GMNB39</strain>
    </source>
</reference>
<proteinExistence type="inferred from homology"/>
<dbReference type="SUPFAM" id="SSF81301">
    <property type="entry name" value="Nucleotidyltransferase"/>
    <property type="match status" value="1"/>
</dbReference>
<evidence type="ECO:0000313" key="8">
    <source>
        <dbReference type="EMBL" id="RUP43800.1"/>
    </source>
</evidence>
<comment type="subcellular location">
    <subcellularLocation>
        <location evidence="6">Nucleus</location>
    </subcellularLocation>
</comment>
<dbReference type="GO" id="GO:0003887">
    <property type="term" value="F:DNA-directed DNA polymerase activity"/>
    <property type="evidence" value="ECO:0007669"/>
    <property type="project" value="UniProtKB-UniRule"/>
</dbReference>
<keyword evidence="9" id="KW-1185">Reference proteome</keyword>
<protein>
    <recommendedName>
        <fullName evidence="6">DNA polymerase</fullName>
        <ecNumber evidence="6">2.7.7.7</ecNumber>
    </recommendedName>
</protein>
<dbReference type="InterPro" id="IPR019843">
    <property type="entry name" value="DNA_pol-X_BS"/>
</dbReference>
<name>A0A433CYY8_9FUNG</name>
<dbReference type="PANTHER" id="PTHR11276:SF42">
    <property type="entry name" value="DNA POLYMERASE BETA"/>
    <property type="match status" value="1"/>
</dbReference>
<dbReference type="Gene3D" id="3.30.460.10">
    <property type="entry name" value="Beta Polymerase, domain 2"/>
    <property type="match status" value="1"/>
</dbReference>
<evidence type="ECO:0000313" key="9">
    <source>
        <dbReference type="Proteomes" id="UP000268093"/>
    </source>
</evidence>
<comment type="catalytic activity">
    <reaction evidence="6">
        <text>DNA(n) + a 2'-deoxyribonucleoside 5'-triphosphate = DNA(n+1) + diphosphate</text>
        <dbReference type="Rhea" id="RHEA:22508"/>
        <dbReference type="Rhea" id="RHEA-COMP:17339"/>
        <dbReference type="Rhea" id="RHEA-COMP:17340"/>
        <dbReference type="ChEBI" id="CHEBI:33019"/>
        <dbReference type="ChEBI" id="CHEBI:61560"/>
        <dbReference type="ChEBI" id="CHEBI:173112"/>
        <dbReference type="EC" id="2.7.7.7"/>
    </reaction>
</comment>
<dbReference type="AlphaFoldDB" id="A0A433CYY8"/>
<keyword evidence="3 6" id="KW-0808">Transferase</keyword>
<keyword evidence="2" id="KW-0963">Cytoplasm</keyword>
<keyword evidence="6" id="KW-0227">DNA damage</keyword>
<organism evidence="8 9">
    <name type="scientific">Jimgerdemannia flammicorona</name>
    <dbReference type="NCBI Taxonomy" id="994334"/>
    <lineage>
        <taxon>Eukaryota</taxon>
        <taxon>Fungi</taxon>
        <taxon>Fungi incertae sedis</taxon>
        <taxon>Mucoromycota</taxon>
        <taxon>Mucoromycotina</taxon>
        <taxon>Endogonomycetes</taxon>
        <taxon>Endogonales</taxon>
        <taxon>Endogonaceae</taxon>
        <taxon>Jimgerdemannia</taxon>
    </lineage>
</organism>
<evidence type="ECO:0000256" key="1">
    <source>
        <dbReference type="ARBA" id="ARBA00008323"/>
    </source>
</evidence>
<dbReference type="PRINTS" id="PR00870">
    <property type="entry name" value="DNAPOLXBETA"/>
</dbReference>
<dbReference type="EMBL" id="RBNI01010293">
    <property type="protein sequence ID" value="RUP43800.1"/>
    <property type="molecule type" value="Genomic_DNA"/>
</dbReference>
<dbReference type="InterPro" id="IPR028207">
    <property type="entry name" value="DNA_pol_B_palm_palm"/>
</dbReference>
<comment type="function">
    <text evidence="6">DNA polymerase that functions in several pathways of DNA repair. Involved in base excision repair (BER) responsible for repair of lesions that give rise to abasic (AP) sites in DNA. Also contributes to DNA double-strand break repair by non-homologous end joining and homologous recombination. Has both template-dependent and template-independent (terminal transferase) DNA polymerase activities. Has also a 5'-deoxyribose-5-phosphate lyase (dRP lyase) activity.</text>
</comment>
<dbReference type="GO" id="GO:0046872">
    <property type="term" value="F:metal ion binding"/>
    <property type="evidence" value="ECO:0007669"/>
    <property type="project" value="UniProtKB-UniRule"/>
</dbReference>
<dbReference type="GO" id="GO:0006303">
    <property type="term" value="P:double-strand break repair via nonhomologous end joining"/>
    <property type="evidence" value="ECO:0007669"/>
    <property type="project" value="TreeGrafter"/>
</dbReference>
<dbReference type="InterPro" id="IPR022312">
    <property type="entry name" value="DNA_pol_X"/>
</dbReference>
<evidence type="ECO:0000256" key="2">
    <source>
        <dbReference type="ARBA" id="ARBA00022490"/>
    </source>
</evidence>
<comment type="similarity">
    <text evidence="1 6">Belongs to the DNA polymerase type-X family.</text>
</comment>
<keyword evidence="5" id="KW-0238">DNA-binding</keyword>
<comment type="caution">
    <text evidence="8">The sequence shown here is derived from an EMBL/GenBank/DDBJ whole genome shotgun (WGS) entry which is preliminary data.</text>
</comment>